<gene>
    <name evidence="2" type="ORF">D3877_08685</name>
</gene>
<organism evidence="2 3">
    <name type="scientific">Azospirillum cavernae</name>
    <dbReference type="NCBI Taxonomy" id="2320860"/>
    <lineage>
        <taxon>Bacteria</taxon>
        <taxon>Pseudomonadati</taxon>
        <taxon>Pseudomonadota</taxon>
        <taxon>Alphaproteobacteria</taxon>
        <taxon>Rhodospirillales</taxon>
        <taxon>Azospirillaceae</taxon>
        <taxon>Azospirillum</taxon>
    </lineage>
</organism>
<comment type="caution">
    <text evidence="2">The sequence shown here is derived from an EMBL/GenBank/DDBJ whole genome shotgun (WGS) entry which is preliminary data.</text>
</comment>
<evidence type="ECO:0000313" key="3">
    <source>
        <dbReference type="Proteomes" id="UP000283458"/>
    </source>
</evidence>
<dbReference type="EMBL" id="QYUL01000001">
    <property type="protein sequence ID" value="RJF84577.1"/>
    <property type="molecule type" value="Genomic_DNA"/>
</dbReference>
<evidence type="ECO:0000313" key="2">
    <source>
        <dbReference type="EMBL" id="RJF84577.1"/>
    </source>
</evidence>
<dbReference type="OrthoDB" id="7267835at2"/>
<dbReference type="PANTHER" id="PTHR37936">
    <property type="entry name" value="TRANSPOSASE INSC FOR INSERTION ELEMENT IS2A-RELATED"/>
    <property type="match status" value="1"/>
</dbReference>
<dbReference type="InterPro" id="IPR036388">
    <property type="entry name" value="WH-like_DNA-bd_sf"/>
</dbReference>
<comment type="similarity">
    <text evidence="1">Belongs to the transposase 8 family.</text>
</comment>
<dbReference type="Pfam" id="PF01527">
    <property type="entry name" value="HTH_Tnp_1"/>
    <property type="match status" value="1"/>
</dbReference>
<dbReference type="SUPFAM" id="SSF48295">
    <property type="entry name" value="TrpR-like"/>
    <property type="match status" value="1"/>
</dbReference>
<keyword evidence="3" id="KW-1185">Reference proteome</keyword>
<name>A0A418W3K6_9PROT</name>
<evidence type="ECO:0008006" key="4">
    <source>
        <dbReference type="Google" id="ProtNLM"/>
    </source>
</evidence>
<sequence length="156" mass="16482">MTGSVSKAEILPGPERRRRWSVDQKLAIVAEMERAGSSGSAVARRYGISTGLLYTWRRQSQGLVTRGRTRTSKAAPASFLAVVVRTEEEVAAVALSPPTQASIAPPSIPAPAAAVEGGPVPAEGVIEIELSGGHRLRVDRHVDAEALRRVLLVLGA</sequence>
<dbReference type="GO" id="GO:0043565">
    <property type="term" value="F:sequence-specific DNA binding"/>
    <property type="evidence" value="ECO:0007669"/>
    <property type="project" value="InterPro"/>
</dbReference>
<dbReference type="InterPro" id="IPR010921">
    <property type="entry name" value="Trp_repressor/repl_initiator"/>
</dbReference>
<dbReference type="NCBIfam" id="NF047595">
    <property type="entry name" value="IS66_ISRel24_TnpA"/>
    <property type="match status" value="1"/>
</dbReference>
<evidence type="ECO:0000256" key="1">
    <source>
        <dbReference type="ARBA" id="ARBA00009964"/>
    </source>
</evidence>
<dbReference type="Gene3D" id="1.10.10.10">
    <property type="entry name" value="Winged helix-like DNA-binding domain superfamily/Winged helix DNA-binding domain"/>
    <property type="match status" value="1"/>
</dbReference>
<reference evidence="2 3" key="1">
    <citation type="submission" date="2018-09" db="EMBL/GenBank/DDBJ databases">
        <authorList>
            <person name="Zhu H."/>
        </authorList>
    </citation>
    <scope>NUCLEOTIDE SEQUENCE [LARGE SCALE GENOMIC DNA]</scope>
    <source>
        <strain evidence="2 3">K2W22B-5</strain>
    </source>
</reference>
<dbReference type="Proteomes" id="UP000283458">
    <property type="component" value="Unassembled WGS sequence"/>
</dbReference>
<accession>A0A418W3K6</accession>
<dbReference type="RefSeq" id="WP_119830225.1">
    <property type="nucleotide sequence ID" value="NZ_QYUL01000001.1"/>
</dbReference>
<protein>
    <recommendedName>
        <fullName evidence="4">Transposase</fullName>
    </recommendedName>
</protein>
<proteinExistence type="inferred from homology"/>
<dbReference type="PANTHER" id="PTHR37936:SF3">
    <property type="entry name" value="TRANSPOSASE INSC FOR INSERTION ELEMENT IS2A-RELATED"/>
    <property type="match status" value="1"/>
</dbReference>
<dbReference type="InterPro" id="IPR002514">
    <property type="entry name" value="Transposase_8"/>
</dbReference>
<dbReference type="GO" id="GO:0004803">
    <property type="term" value="F:transposase activity"/>
    <property type="evidence" value="ECO:0007669"/>
    <property type="project" value="InterPro"/>
</dbReference>
<dbReference type="GO" id="GO:0006313">
    <property type="term" value="P:DNA transposition"/>
    <property type="evidence" value="ECO:0007669"/>
    <property type="project" value="InterPro"/>
</dbReference>
<dbReference type="AlphaFoldDB" id="A0A418W3K6"/>